<name>A0ABP3RNP6_9BACI</name>
<dbReference type="RefSeq" id="WP_343815807.1">
    <property type="nucleotide sequence ID" value="NZ_BAAADS010000025.1"/>
</dbReference>
<protein>
    <recommendedName>
        <fullName evidence="4">Lipoprotein</fullName>
    </recommendedName>
</protein>
<reference evidence="3" key="1">
    <citation type="journal article" date="2019" name="Int. J. Syst. Evol. Microbiol.">
        <title>The Global Catalogue of Microorganisms (GCM) 10K type strain sequencing project: providing services to taxonomists for standard genome sequencing and annotation.</title>
        <authorList>
            <consortium name="The Broad Institute Genomics Platform"/>
            <consortium name="The Broad Institute Genome Sequencing Center for Infectious Disease"/>
            <person name="Wu L."/>
            <person name="Ma J."/>
        </authorList>
    </citation>
    <scope>NUCLEOTIDE SEQUENCE [LARGE SCALE GENOMIC DNA]</scope>
    <source>
        <strain evidence="3">JCM 15395</strain>
    </source>
</reference>
<evidence type="ECO:0000313" key="2">
    <source>
        <dbReference type="EMBL" id="GAA0613754.1"/>
    </source>
</evidence>
<gene>
    <name evidence="2" type="ORF">GCM10009001_33740</name>
</gene>
<accession>A0ABP3RNP6</accession>
<evidence type="ECO:0008006" key="4">
    <source>
        <dbReference type="Google" id="ProtNLM"/>
    </source>
</evidence>
<feature type="region of interest" description="Disordered" evidence="1">
    <location>
        <begin position="25"/>
        <end position="45"/>
    </location>
</feature>
<dbReference type="PROSITE" id="PS51257">
    <property type="entry name" value="PROKAR_LIPOPROTEIN"/>
    <property type="match status" value="1"/>
</dbReference>
<comment type="caution">
    <text evidence="2">The sequence shown here is derived from an EMBL/GenBank/DDBJ whole genome shotgun (WGS) entry which is preliminary data.</text>
</comment>
<dbReference type="EMBL" id="BAAADS010000025">
    <property type="protein sequence ID" value="GAA0613754.1"/>
    <property type="molecule type" value="Genomic_DNA"/>
</dbReference>
<evidence type="ECO:0000313" key="3">
    <source>
        <dbReference type="Proteomes" id="UP001500866"/>
    </source>
</evidence>
<proteinExistence type="predicted"/>
<keyword evidence="3" id="KW-1185">Reference proteome</keyword>
<sequence length="238" mass="27231">MVKKFLLIGLLLLTACSEEPVIVKKEEPPKNADQDPEIVEQQSSDNKAADKFIEFALPDEQVMINLEMVPILNVFLKTVVNKDKAIADMDLTRINADSKNLYLLEFSCHNELCSYLLLDQSQKNQAYLVADMAQSMQIQLSPDDSKIMLHFNREQSLPVPLSDITVINLDEWKPVKLKNITTEEKLLGFSWPLISSFWVDNNTIEVLKPNVSNVTKSTMMQWQKNEMPITKVKFNTKN</sequence>
<evidence type="ECO:0000256" key="1">
    <source>
        <dbReference type="SAM" id="MobiDB-lite"/>
    </source>
</evidence>
<organism evidence="2 3">
    <name type="scientific">Virgibacillus siamensis</name>
    <dbReference type="NCBI Taxonomy" id="480071"/>
    <lineage>
        <taxon>Bacteria</taxon>
        <taxon>Bacillati</taxon>
        <taxon>Bacillota</taxon>
        <taxon>Bacilli</taxon>
        <taxon>Bacillales</taxon>
        <taxon>Bacillaceae</taxon>
        <taxon>Virgibacillus</taxon>
    </lineage>
</organism>
<dbReference type="Proteomes" id="UP001500866">
    <property type="component" value="Unassembled WGS sequence"/>
</dbReference>